<gene>
    <name evidence="3" type="primary">hupH</name>
    <name evidence="3" type="ORF">SAE02_35120</name>
</gene>
<dbReference type="AlphaFoldDB" id="A0A512DSA4"/>
<reference evidence="3 4" key="1">
    <citation type="submission" date="2019-07" db="EMBL/GenBank/DDBJ databases">
        <title>Whole genome shotgun sequence of Skermanella aerolata NBRC 106429.</title>
        <authorList>
            <person name="Hosoyama A."/>
            <person name="Uohara A."/>
            <person name="Ohji S."/>
            <person name="Ichikawa N."/>
        </authorList>
    </citation>
    <scope>NUCLEOTIDE SEQUENCE [LARGE SCALE GENOMIC DNA]</scope>
    <source>
        <strain evidence="3 4">NBRC 106429</strain>
    </source>
</reference>
<dbReference type="OrthoDB" id="6560677at2"/>
<dbReference type="RefSeq" id="WP_084720853.1">
    <property type="nucleotide sequence ID" value="NZ_BJYZ01000015.1"/>
</dbReference>
<sequence length="284" mass="30464">MRHPMKWEDEEQPTGVFLGGPSAETVDLFQMPPAVRRVDRLTLPGAAAGLQEVASLLEQVREALAGFSAGAEPALFPVGHLGEAALALLDDALGEGEVGMIVAGAAEYQIQESVLPGVWRVKTFEQAGKPIGDHVEVAEVPSVVRAAATAATRPELVIGDPPAGCMNVMPVLAELRARTAAYHPGQPNHVISFTLFPMNEVDMGFLKRTLNLGPVQAVSRGYGTCRVTLTGQRHVWSVQYLNAMDTIILDTLEVGDVPVSLRAADEDFQDSAERLGEILEAYFQ</sequence>
<dbReference type="EMBL" id="BJYZ01000015">
    <property type="protein sequence ID" value="GEO39364.1"/>
    <property type="molecule type" value="Genomic_DNA"/>
</dbReference>
<evidence type="ECO:0000313" key="4">
    <source>
        <dbReference type="Proteomes" id="UP000321523"/>
    </source>
</evidence>
<comment type="caution">
    <text evidence="3">The sequence shown here is derived from an EMBL/GenBank/DDBJ whole genome shotgun (WGS) entry which is preliminary data.</text>
</comment>
<evidence type="ECO:0000259" key="2">
    <source>
        <dbReference type="Pfam" id="PF04809"/>
    </source>
</evidence>
<dbReference type="Gene3D" id="3.30.1370.140">
    <property type="entry name" value="HupH hydrogenase expression protein, C-terminal domain"/>
    <property type="match status" value="2"/>
</dbReference>
<dbReference type="InterPro" id="IPR006894">
    <property type="entry name" value="HupH_Hydgase_express_prot_C"/>
</dbReference>
<organism evidence="3 4">
    <name type="scientific">Skermanella aerolata</name>
    <dbReference type="NCBI Taxonomy" id="393310"/>
    <lineage>
        <taxon>Bacteria</taxon>
        <taxon>Pseudomonadati</taxon>
        <taxon>Pseudomonadota</taxon>
        <taxon>Alphaproteobacteria</taxon>
        <taxon>Rhodospirillales</taxon>
        <taxon>Azospirillaceae</taxon>
        <taxon>Skermanella</taxon>
    </lineage>
</organism>
<evidence type="ECO:0000313" key="3">
    <source>
        <dbReference type="EMBL" id="GEO39364.1"/>
    </source>
</evidence>
<feature type="domain" description="HupH hydrogenase expression protein C-terminal" evidence="2">
    <location>
        <begin position="166"/>
        <end position="281"/>
    </location>
</feature>
<dbReference type="InterPro" id="IPR038527">
    <property type="entry name" value="HupH_C_sf"/>
</dbReference>
<evidence type="ECO:0000256" key="1">
    <source>
        <dbReference type="ARBA" id="ARBA00010832"/>
    </source>
</evidence>
<proteinExistence type="inferred from homology"/>
<accession>A0A512DSA4</accession>
<dbReference type="Proteomes" id="UP000321523">
    <property type="component" value="Unassembled WGS sequence"/>
</dbReference>
<protein>
    <submittedName>
        <fullName evidence="3">Hydrogenase expression/formation protein HupH</fullName>
    </submittedName>
</protein>
<dbReference type="Pfam" id="PF04809">
    <property type="entry name" value="HupH_C"/>
    <property type="match status" value="2"/>
</dbReference>
<feature type="domain" description="HupH hydrogenase expression protein C-terminal" evidence="2">
    <location>
        <begin position="54"/>
        <end position="148"/>
    </location>
</feature>
<comment type="similarity">
    <text evidence="1">Belongs to the HupH/HyaF family.</text>
</comment>
<name>A0A512DSA4_9PROT</name>
<keyword evidence="4" id="KW-1185">Reference proteome</keyword>